<dbReference type="InterPro" id="IPR035979">
    <property type="entry name" value="RBD_domain_sf"/>
</dbReference>
<proteinExistence type="inferred from homology"/>
<feature type="compositionally biased region" description="Basic residues" evidence="5">
    <location>
        <begin position="79"/>
        <end position="89"/>
    </location>
</feature>
<keyword evidence="4" id="KW-0479">Metal-binding</keyword>
<feature type="compositionally biased region" description="Basic residues" evidence="5">
    <location>
        <begin position="97"/>
        <end position="111"/>
    </location>
</feature>
<dbReference type="Pfam" id="PF13821">
    <property type="entry name" value="DUF4187"/>
    <property type="match status" value="1"/>
</dbReference>
<dbReference type="Proteomes" id="UP000078561">
    <property type="component" value="Unassembled WGS sequence"/>
</dbReference>
<dbReference type="InterPro" id="IPR025239">
    <property type="entry name" value="DUF4187"/>
</dbReference>
<feature type="region of interest" description="Disordered" evidence="5">
    <location>
        <begin position="316"/>
        <end position="360"/>
    </location>
</feature>
<feature type="compositionally biased region" description="Low complexity" evidence="5">
    <location>
        <begin position="340"/>
        <end position="355"/>
    </location>
</feature>
<keyword evidence="4" id="KW-0862">Zinc</keyword>
<evidence type="ECO:0000313" key="7">
    <source>
        <dbReference type="EMBL" id="SAM08421.1"/>
    </source>
</evidence>
<dbReference type="PANTHER" id="PTHR13165">
    <property type="entry name" value="ARSENITE-RESISTANCE PROTEIN 2"/>
    <property type="match status" value="1"/>
</dbReference>
<dbReference type="PROSITE" id="PS00028">
    <property type="entry name" value="ZINC_FINGER_C2H2_1"/>
    <property type="match status" value="1"/>
</dbReference>
<evidence type="ECO:0000256" key="5">
    <source>
        <dbReference type="SAM" id="MobiDB-lite"/>
    </source>
</evidence>
<evidence type="ECO:0000256" key="1">
    <source>
        <dbReference type="ARBA" id="ARBA00004123"/>
    </source>
</evidence>
<name>A0A163MT61_ABSGL</name>
<sequence>MSDHQKHSPSGRGVPTTNISDDDHPSISRTKFKRERNVDDDSYTDSNQPNADEYGRHTRSRRHLRSPSPSDGMFILCCNRRHKYQRTSHHSPPPSQHHSRHHRGSYSRSKRERNDGRDHQDSIEGDFYIPNYDRDGYTPGARYGQHTNQVKPQQSNHHTPNHHQYSRHHQRQQQSIPTHMQLLPTSQNIDSKIMNHSVAAGNWPSSVSRIPLADPYKLDYIVSFKQYCDYLRQTQSNDESLDDEFQKRYDDYKEKMTIKQLAQFFANNKEKQWFLEKYHPHISHIRVDDMKHQRSLNFTVFIQALQRGQYDNVQNDMYDSKYTGNSNNPNEVPTIDNPLSSESSSPSSSSSSPPSNDEYDSHLVIKTVPPTIPRQKIIDMCNKVVGFKYLALSEPSAPKKFHRIGWIRFSEETDMQKAFDLLDNQKIDDFTFHLAMNRKGQSTSTRSNRIAPDITSTSSRLSVDLEQAKQLAKVMDDELGKDGIQDVISRAQQVIQQNRTPGSATLENTETSSNHGNVNGKGNELGVVETKKELDLIMAYLRHVHMCCYYCGLECDSAEELNRRCPEPHHRKVSSGPTTESKQGSKNERLTQQWIKNLDHRVGLKVNPPDDERIVSIGGKSLKSEMDIYLNGHIQKEHDAKYKCKVGDCTKAFKGMEFVEKHILSKHGDELQRIKDEVAFYNNYVSDPNHLLPLSNNNSNSNSNQRSNASSGIGAINLSGTMAIGKMGSGSINNGTFGGAPSSFMRNIPAGGIGAPWDKIPRMGFGGNVGWSNSSGAGRLGERLGNDLGHGPSSTSDVVVDLPQDPRQVKSYVDLDAPTSRVDIKTPLRATKNPFFHLFVSSAYLSFKRDVLQIEAQGHDPAHTLLQQCVPVHSKFRTPIWLYTRTFFPSFTFAPSSLRHHFFASTVILSLRHNNKRTNERTNKRTSERTNERCTHLVHSRLPSYCNDKVHYPLTHSQRLPLLMLWITLVCSPPPFSLAHYTRLVTP</sequence>
<feature type="compositionally biased region" description="Polar residues" evidence="5">
    <location>
        <begin position="316"/>
        <end position="331"/>
    </location>
</feature>
<comment type="similarity">
    <text evidence="2">Belongs to the ARS2 family.</text>
</comment>
<dbReference type="Pfam" id="PF12066">
    <property type="entry name" value="SERRATE_Ars2_N"/>
    <property type="match status" value="1"/>
</dbReference>
<dbReference type="PANTHER" id="PTHR13165:SF0">
    <property type="entry name" value="SERRATE RNA EFFECTOR MOLECULE HOMOLOG"/>
    <property type="match status" value="1"/>
</dbReference>
<keyword evidence="8" id="KW-1185">Reference proteome</keyword>
<gene>
    <name evidence="7" type="primary">ABSGL_14084.1 scaffold 14385</name>
</gene>
<accession>A0A163MT61</accession>
<dbReference type="GO" id="GO:0016604">
    <property type="term" value="C:nuclear body"/>
    <property type="evidence" value="ECO:0007669"/>
    <property type="project" value="TreeGrafter"/>
</dbReference>
<dbReference type="GO" id="GO:0008270">
    <property type="term" value="F:zinc ion binding"/>
    <property type="evidence" value="ECO:0007669"/>
    <property type="project" value="UniProtKB-KW"/>
</dbReference>
<evidence type="ECO:0000259" key="6">
    <source>
        <dbReference type="PROSITE" id="PS50157"/>
    </source>
</evidence>
<dbReference type="Pfam" id="PF04959">
    <property type="entry name" value="ARS2"/>
    <property type="match status" value="1"/>
</dbReference>
<dbReference type="SMART" id="SM01173">
    <property type="entry name" value="DUF4187"/>
    <property type="match status" value="1"/>
</dbReference>
<keyword evidence="4" id="KW-0863">Zinc-finger</keyword>
<dbReference type="GO" id="GO:0016070">
    <property type="term" value="P:RNA metabolic process"/>
    <property type="evidence" value="ECO:0007669"/>
    <property type="project" value="UniProtKB-ARBA"/>
</dbReference>
<dbReference type="FunCoup" id="A0A163MT61">
    <property type="interactions" value="23"/>
</dbReference>
<dbReference type="OrthoDB" id="342064at2759"/>
<dbReference type="GO" id="GO:0031047">
    <property type="term" value="P:regulatory ncRNA-mediated gene silencing"/>
    <property type="evidence" value="ECO:0007669"/>
    <property type="project" value="UniProtKB-ARBA"/>
</dbReference>
<dbReference type="GO" id="GO:0003676">
    <property type="term" value="F:nucleic acid binding"/>
    <property type="evidence" value="ECO:0007669"/>
    <property type="project" value="InterPro"/>
</dbReference>
<dbReference type="InterPro" id="IPR039727">
    <property type="entry name" value="SE/Ars2"/>
</dbReference>
<dbReference type="EMBL" id="LT554895">
    <property type="protein sequence ID" value="SAM08421.1"/>
    <property type="molecule type" value="Genomic_DNA"/>
</dbReference>
<dbReference type="SUPFAM" id="SSF54928">
    <property type="entry name" value="RNA-binding domain, RBD"/>
    <property type="match status" value="1"/>
</dbReference>
<dbReference type="InParanoid" id="A0A163MT61"/>
<dbReference type="AlphaFoldDB" id="A0A163MT61"/>
<feature type="compositionally biased region" description="Basic and acidic residues" evidence="5">
    <location>
        <begin position="112"/>
        <end position="122"/>
    </location>
</feature>
<evidence type="ECO:0000256" key="2">
    <source>
        <dbReference type="ARBA" id="ARBA00005407"/>
    </source>
</evidence>
<dbReference type="InterPro" id="IPR007042">
    <property type="entry name" value="SERRATE/Ars2_C"/>
</dbReference>
<keyword evidence="3" id="KW-0539">Nucleus</keyword>
<dbReference type="InterPro" id="IPR013087">
    <property type="entry name" value="Znf_C2H2_type"/>
</dbReference>
<dbReference type="InterPro" id="IPR021933">
    <property type="entry name" value="SERRATE/Ars2_N"/>
</dbReference>
<reference evidence="7" key="1">
    <citation type="submission" date="2016-04" db="EMBL/GenBank/DDBJ databases">
        <authorList>
            <person name="Evans L.H."/>
            <person name="Alamgir A."/>
            <person name="Owens N."/>
            <person name="Weber N.D."/>
            <person name="Virtaneva K."/>
            <person name="Barbian K."/>
            <person name="Babar A."/>
            <person name="Rosenke K."/>
        </authorList>
    </citation>
    <scope>NUCLEOTIDE SEQUENCE [LARGE SCALE GENOMIC DNA]</scope>
    <source>
        <strain evidence="7">CBS 101.48</strain>
    </source>
</reference>
<comment type="subcellular location">
    <subcellularLocation>
        <location evidence="1">Nucleus</location>
    </subcellularLocation>
</comment>
<feature type="compositionally biased region" description="Polar residues" evidence="5">
    <location>
        <begin position="145"/>
        <end position="158"/>
    </location>
</feature>
<organism evidence="7">
    <name type="scientific">Absidia glauca</name>
    <name type="common">Pin mould</name>
    <dbReference type="NCBI Taxonomy" id="4829"/>
    <lineage>
        <taxon>Eukaryota</taxon>
        <taxon>Fungi</taxon>
        <taxon>Fungi incertae sedis</taxon>
        <taxon>Mucoromycota</taxon>
        <taxon>Mucoromycotina</taxon>
        <taxon>Mucoromycetes</taxon>
        <taxon>Mucorales</taxon>
        <taxon>Cunninghamellaceae</taxon>
        <taxon>Absidia</taxon>
    </lineage>
</organism>
<evidence type="ECO:0000256" key="3">
    <source>
        <dbReference type="ARBA" id="ARBA00023242"/>
    </source>
</evidence>
<feature type="region of interest" description="Disordered" evidence="5">
    <location>
        <begin position="565"/>
        <end position="587"/>
    </location>
</feature>
<evidence type="ECO:0000256" key="4">
    <source>
        <dbReference type="PROSITE-ProRule" id="PRU00042"/>
    </source>
</evidence>
<feature type="compositionally biased region" description="Basic residues" evidence="5">
    <location>
        <begin position="159"/>
        <end position="171"/>
    </location>
</feature>
<evidence type="ECO:0000313" key="8">
    <source>
        <dbReference type="Proteomes" id="UP000078561"/>
    </source>
</evidence>
<feature type="compositionally biased region" description="Polar residues" evidence="5">
    <location>
        <begin position="498"/>
        <end position="517"/>
    </location>
</feature>
<feature type="region of interest" description="Disordered" evidence="5">
    <location>
        <begin position="1"/>
        <end position="175"/>
    </location>
</feature>
<dbReference type="PROSITE" id="PS50157">
    <property type="entry name" value="ZINC_FINGER_C2H2_2"/>
    <property type="match status" value="1"/>
</dbReference>
<feature type="domain" description="C2H2-type" evidence="6">
    <location>
        <begin position="642"/>
        <end position="672"/>
    </location>
</feature>
<dbReference type="STRING" id="4829.A0A163MT61"/>
<feature type="region of interest" description="Disordered" evidence="5">
    <location>
        <begin position="498"/>
        <end position="523"/>
    </location>
</feature>
<protein>
    <recommendedName>
        <fullName evidence="6">C2H2-type domain-containing protein</fullName>
    </recommendedName>
</protein>